<reference evidence="7 8" key="1">
    <citation type="submission" date="2018-05" db="EMBL/GenBank/DDBJ databases">
        <title>Genomic Encyclopedia of Type Strains, Phase IV (KMG-IV): sequencing the most valuable type-strain genomes for metagenomic binning, comparative biology and taxonomic classification.</title>
        <authorList>
            <person name="Goeker M."/>
        </authorList>
    </citation>
    <scope>NUCLEOTIDE SEQUENCE [LARGE SCALE GENOMIC DNA]</scope>
    <source>
        <strain evidence="7 8">DSM 44704</strain>
    </source>
</reference>
<keyword evidence="1" id="KW-1277">Toxin-antitoxin system</keyword>
<evidence type="ECO:0000256" key="1">
    <source>
        <dbReference type="ARBA" id="ARBA00022649"/>
    </source>
</evidence>
<dbReference type="AlphaFoldDB" id="A0A318K3L5"/>
<protein>
    <submittedName>
        <fullName evidence="7">Putative nucleic acid-binding protein</fullName>
    </submittedName>
</protein>
<sequence length="149" mass="17100">MNSERTFVDTNILFYAYDSGSDDPRNEIAREVLADLWDREVGLLSTQVLQEFYSVATRKFKTKLSPAELRRIIALYSEWCIRDTDPLMVLNASFLAEQHTVSWYDALIIEAASRSGAKYLLTEDLQHGRDFCGLEIRNPFLELGDRATV</sequence>
<keyword evidence="3" id="KW-0479">Metal-binding</keyword>
<dbReference type="InterPro" id="IPR029060">
    <property type="entry name" value="PIN-like_dom_sf"/>
</dbReference>
<accession>A0A318K3L5</accession>
<dbReference type="Proteomes" id="UP000247569">
    <property type="component" value="Unassembled WGS sequence"/>
</dbReference>
<evidence type="ECO:0000313" key="7">
    <source>
        <dbReference type="EMBL" id="PXX66664.1"/>
    </source>
</evidence>
<dbReference type="Gene3D" id="3.40.50.1010">
    <property type="entry name" value="5'-nuclease"/>
    <property type="match status" value="1"/>
</dbReference>
<dbReference type="SUPFAM" id="SSF88723">
    <property type="entry name" value="PIN domain-like"/>
    <property type="match status" value="1"/>
</dbReference>
<comment type="caution">
    <text evidence="7">The sequence shown here is derived from an EMBL/GenBank/DDBJ whole genome shotgun (WGS) entry which is preliminary data.</text>
</comment>
<keyword evidence="8" id="KW-1185">Reference proteome</keyword>
<feature type="domain" description="PIN" evidence="6">
    <location>
        <begin position="7"/>
        <end position="125"/>
    </location>
</feature>
<keyword evidence="2" id="KW-0540">Nuclease</keyword>
<dbReference type="GO" id="GO:0004518">
    <property type="term" value="F:nuclease activity"/>
    <property type="evidence" value="ECO:0007669"/>
    <property type="project" value="UniProtKB-KW"/>
</dbReference>
<evidence type="ECO:0000256" key="4">
    <source>
        <dbReference type="ARBA" id="ARBA00022801"/>
    </source>
</evidence>
<dbReference type="OrthoDB" id="9792015at2"/>
<evidence type="ECO:0000256" key="5">
    <source>
        <dbReference type="ARBA" id="ARBA00022842"/>
    </source>
</evidence>
<dbReference type="GO" id="GO:0016787">
    <property type="term" value="F:hydrolase activity"/>
    <property type="evidence" value="ECO:0007669"/>
    <property type="project" value="UniProtKB-KW"/>
</dbReference>
<keyword evidence="5" id="KW-0460">Magnesium</keyword>
<evidence type="ECO:0000259" key="6">
    <source>
        <dbReference type="Pfam" id="PF01850"/>
    </source>
</evidence>
<dbReference type="GO" id="GO:0046872">
    <property type="term" value="F:metal ion binding"/>
    <property type="evidence" value="ECO:0007669"/>
    <property type="project" value="UniProtKB-KW"/>
</dbReference>
<dbReference type="EMBL" id="QJKF01000003">
    <property type="protein sequence ID" value="PXX66664.1"/>
    <property type="molecule type" value="Genomic_DNA"/>
</dbReference>
<organism evidence="7 8">
    <name type="scientific">Nocardia tenerifensis</name>
    <dbReference type="NCBI Taxonomy" id="228006"/>
    <lineage>
        <taxon>Bacteria</taxon>
        <taxon>Bacillati</taxon>
        <taxon>Actinomycetota</taxon>
        <taxon>Actinomycetes</taxon>
        <taxon>Mycobacteriales</taxon>
        <taxon>Nocardiaceae</taxon>
        <taxon>Nocardia</taxon>
    </lineage>
</organism>
<dbReference type="InterPro" id="IPR002716">
    <property type="entry name" value="PIN_dom"/>
</dbReference>
<dbReference type="RefSeq" id="WP_040731351.1">
    <property type="nucleotide sequence ID" value="NZ_QJKF01000003.1"/>
</dbReference>
<name>A0A318K3L5_9NOCA</name>
<evidence type="ECO:0000313" key="8">
    <source>
        <dbReference type="Proteomes" id="UP000247569"/>
    </source>
</evidence>
<evidence type="ECO:0000256" key="2">
    <source>
        <dbReference type="ARBA" id="ARBA00022722"/>
    </source>
</evidence>
<proteinExistence type="predicted"/>
<gene>
    <name evidence="7" type="ORF">DFR70_103413</name>
</gene>
<evidence type="ECO:0000256" key="3">
    <source>
        <dbReference type="ARBA" id="ARBA00022723"/>
    </source>
</evidence>
<dbReference type="CDD" id="cd18692">
    <property type="entry name" value="PIN_VapC-like"/>
    <property type="match status" value="1"/>
</dbReference>
<keyword evidence="4" id="KW-0378">Hydrolase</keyword>
<dbReference type="Pfam" id="PF01850">
    <property type="entry name" value="PIN"/>
    <property type="match status" value="1"/>
</dbReference>